<accession>A0AAU8DWZ2</accession>
<evidence type="ECO:0000313" key="2">
    <source>
        <dbReference type="EMBL" id="XCG66011.1"/>
    </source>
</evidence>
<reference evidence="2" key="1">
    <citation type="submission" date="2024-05" db="EMBL/GenBank/DDBJ databases">
        <authorList>
            <person name="Cai S.Y."/>
            <person name="Jin L.M."/>
            <person name="Li H.R."/>
        </authorList>
    </citation>
    <scope>NUCLEOTIDE SEQUENCE</scope>
    <source>
        <strain evidence="2">A5-74</strain>
    </source>
</reference>
<gene>
    <name evidence="2" type="ORF">ABLG96_21195</name>
</gene>
<sequence length="194" mass="21556">MLELAVLGLLADGPTHGYALKQRLSAVLGTFRAFSFGSLYPTLKRLTVAGFVLDQHVPVDVDAVPLTSRRSRVIYVITPDGKERLTDLLADAGPQTWSDDGFGVHLAFFARTPSPIRVRILEGRRRRIEEGRESRRSALTRAAERLDRYTAELHQLGLDAADREVRWLDELIAHEREHHAGGPPCAYPDPPGAD</sequence>
<dbReference type="Pfam" id="PF03551">
    <property type="entry name" value="PadR"/>
    <property type="match status" value="1"/>
</dbReference>
<evidence type="ECO:0000259" key="1">
    <source>
        <dbReference type="Pfam" id="PF03551"/>
    </source>
</evidence>
<dbReference type="InterPro" id="IPR036388">
    <property type="entry name" value="WH-like_DNA-bd_sf"/>
</dbReference>
<dbReference type="InterPro" id="IPR036390">
    <property type="entry name" value="WH_DNA-bd_sf"/>
</dbReference>
<dbReference type="RefSeq" id="WP_353651614.1">
    <property type="nucleotide sequence ID" value="NZ_CP159218.1"/>
</dbReference>
<proteinExistence type="predicted"/>
<dbReference type="SUPFAM" id="SSF46785">
    <property type="entry name" value="Winged helix' DNA-binding domain"/>
    <property type="match status" value="1"/>
</dbReference>
<feature type="domain" description="Transcription regulator PadR N-terminal" evidence="1">
    <location>
        <begin position="6"/>
        <end position="86"/>
    </location>
</feature>
<dbReference type="Gene3D" id="1.10.10.10">
    <property type="entry name" value="Winged helix-like DNA-binding domain superfamily/Winged helix DNA-binding domain"/>
    <property type="match status" value="1"/>
</dbReference>
<dbReference type="InterPro" id="IPR005149">
    <property type="entry name" value="Tscrpt_reg_PadR_N"/>
</dbReference>
<organism evidence="2">
    <name type="scientific">Nakamurella sp. A5-74</name>
    <dbReference type="NCBI Taxonomy" id="3158264"/>
    <lineage>
        <taxon>Bacteria</taxon>
        <taxon>Bacillati</taxon>
        <taxon>Actinomycetota</taxon>
        <taxon>Actinomycetes</taxon>
        <taxon>Nakamurellales</taxon>
        <taxon>Nakamurellaceae</taxon>
        <taxon>Nakamurella</taxon>
    </lineage>
</organism>
<dbReference type="PANTHER" id="PTHR33169:SF26">
    <property type="entry name" value="CONSERVED PROTEIN"/>
    <property type="match status" value="1"/>
</dbReference>
<name>A0AAU8DWZ2_9ACTN</name>
<protein>
    <submittedName>
        <fullName evidence="2">PadR family transcriptional regulator</fullName>
    </submittedName>
</protein>
<dbReference type="EMBL" id="CP159218">
    <property type="protein sequence ID" value="XCG66011.1"/>
    <property type="molecule type" value="Genomic_DNA"/>
</dbReference>
<dbReference type="AlphaFoldDB" id="A0AAU8DWZ2"/>
<dbReference type="PANTHER" id="PTHR33169">
    <property type="entry name" value="PADR-FAMILY TRANSCRIPTIONAL REGULATOR"/>
    <property type="match status" value="1"/>
</dbReference>
<dbReference type="InterPro" id="IPR052509">
    <property type="entry name" value="Metal_resp_DNA-bind_regulator"/>
</dbReference>